<sequence length="276" mass="28615">MKGAVVVRRVLIGAAVVAAVGAVVLVRFWGPREPEPAPDRAAESVAPGELTAAAGQRVFLGHMSIGWNLLDGMTGLYADKGVPAPKVVQVALDAPPPAMPAGQGAIVHAEIGTNGDPLGKIASFDTVMRGGMADAVDVALVKLCFTDVTAGTDVDAVFAAYSATMDDLERDFPGVRFLHTTVPLTAAPSGIKQHLKVVVRGDDNAARERYNALVRDAYGDDDLFDIAAAEGTAADGVRTASLATGWADGDREHLNQAGSAMLAARFLDVLTQTEDG</sequence>
<organism evidence="2">
    <name type="scientific">metagenome</name>
    <dbReference type="NCBI Taxonomy" id="256318"/>
    <lineage>
        <taxon>unclassified sequences</taxon>
        <taxon>metagenomes</taxon>
    </lineage>
</organism>
<dbReference type="SUPFAM" id="SSF52266">
    <property type="entry name" value="SGNH hydrolase"/>
    <property type="match status" value="1"/>
</dbReference>
<keyword evidence="1" id="KW-1133">Transmembrane helix</keyword>
<keyword evidence="1" id="KW-0812">Transmembrane</keyword>
<dbReference type="AlphaFoldDB" id="A0A2P2C9K3"/>
<feature type="transmembrane region" description="Helical" evidence="1">
    <location>
        <begin position="12"/>
        <end position="30"/>
    </location>
</feature>
<dbReference type="EMBL" id="CZKB01000007">
    <property type="protein sequence ID" value="CUR58653.1"/>
    <property type="molecule type" value="Genomic_DNA"/>
</dbReference>
<name>A0A2P2C9K3_9ZZZZ</name>
<accession>A0A2P2C9K3</accession>
<keyword evidence="1" id="KW-0472">Membrane</keyword>
<dbReference type="InterPro" id="IPR036514">
    <property type="entry name" value="SGNH_hydro_sf"/>
</dbReference>
<evidence type="ECO:0000313" key="2">
    <source>
        <dbReference type="EMBL" id="CUR58653.1"/>
    </source>
</evidence>
<reference evidence="2" key="1">
    <citation type="submission" date="2015-08" db="EMBL/GenBank/DDBJ databases">
        <authorList>
            <person name="Babu N.S."/>
            <person name="Beckwith C.J."/>
            <person name="Beseler K.G."/>
            <person name="Brison A."/>
            <person name="Carone J.V."/>
            <person name="Caskin T.P."/>
            <person name="Diamond M."/>
            <person name="Durham M.E."/>
            <person name="Foxe J.M."/>
            <person name="Go M."/>
            <person name="Henderson B.A."/>
            <person name="Jones I.B."/>
            <person name="McGettigan J.A."/>
            <person name="Micheletti S.J."/>
            <person name="Nasrallah M.E."/>
            <person name="Ortiz D."/>
            <person name="Piller C.R."/>
            <person name="Privatt S.R."/>
            <person name="Schneider S.L."/>
            <person name="Sharp S."/>
            <person name="Smith T.C."/>
            <person name="Stanton J.D."/>
            <person name="Ullery H.E."/>
            <person name="Wilson R.J."/>
            <person name="Serrano M.G."/>
            <person name="Buck G."/>
            <person name="Lee V."/>
            <person name="Wang Y."/>
            <person name="Carvalho R."/>
            <person name="Voegtly L."/>
            <person name="Shi R."/>
            <person name="Duckworth R."/>
            <person name="Johnson A."/>
            <person name="Loviza R."/>
            <person name="Walstead R."/>
            <person name="Shah Z."/>
            <person name="Kiflezghi M."/>
            <person name="Wade K."/>
            <person name="Ball S.L."/>
            <person name="Bradley K.W."/>
            <person name="Asai D.J."/>
            <person name="Bowman C.A."/>
            <person name="Russell D.A."/>
            <person name="Pope W.H."/>
            <person name="Jacobs-Sera D."/>
            <person name="Hendrix R.W."/>
            <person name="Hatfull G.F."/>
        </authorList>
    </citation>
    <scope>NUCLEOTIDE SEQUENCE</scope>
</reference>
<evidence type="ECO:0000256" key="1">
    <source>
        <dbReference type="SAM" id="Phobius"/>
    </source>
</evidence>
<gene>
    <name evidence="2" type="ORF">NOCA1150096</name>
</gene>
<evidence type="ECO:0008006" key="3">
    <source>
        <dbReference type="Google" id="ProtNLM"/>
    </source>
</evidence>
<proteinExistence type="predicted"/>
<dbReference type="Gene3D" id="3.40.50.1110">
    <property type="entry name" value="SGNH hydrolase"/>
    <property type="match status" value="1"/>
</dbReference>
<protein>
    <recommendedName>
        <fullName evidence="3">SGNH hydrolase-type esterase domain-containing protein</fullName>
    </recommendedName>
</protein>